<dbReference type="Proteomes" id="UP000033203">
    <property type="component" value="Unassembled WGS sequence"/>
</dbReference>
<proteinExistence type="predicted"/>
<feature type="region of interest" description="Disordered" evidence="1">
    <location>
        <begin position="1"/>
        <end position="29"/>
    </location>
</feature>
<evidence type="ECO:0000256" key="2">
    <source>
        <dbReference type="SAM" id="Phobius"/>
    </source>
</evidence>
<protein>
    <submittedName>
        <fullName evidence="3">Uncharacterized protein</fullName>
    </submittedName>
</protein>
<accession>A0A0D1K515</accession>
<keyword evidence="2" id="KW-0812">Transmembrane</keyword>
<dbReference type="PATRIC" id="fig|1549858.7.peg.1178"/>
<evidence type="ECO:0000313" key="3">
    <source>
        <dbReference type="EMBL" id="KIU28698.1"/>
    </source>
</evidence>
<organism evidence="3 4">
    <name type="scientific">Sphingomonas melonis</name>
    <dbReference type="NCBI Taxonomy" id="152682"/>
    <lineage>
        <taxon>Bacteria</taxon>
        <taxon>Pseudomonadati</taxon>
        <taxon>Pseudomonadota</taxon>
        <taxon>Alphaproteobacteria</taxon>
        <taxon>Sphingomonadales</taxon>
        <taxon>Sphingomonadaceae</taxon>
        <taxon>Sphingomonas</taxon>
    </lineage>
</organism>
<name>A0A0D1K515_9SPHN</name>
<feature type="compositionally biased region" description="Basic and acidic residues" evidence="1">
    <location>
        <begin position="1"/>
        <end position="16"/>
    </location>
</feature>
<dbReference type="EMBL" id="JXTP01000026">
    <property type="protein sequence ID" value="KIU28698.1"/>
    <property type="molecule type" value="Genomic_DNA"/>
</dbReference>
<comment type="caution">
    <text evidence="3">The sequence shown here is derived from an EMBL/GenBank/DDBJ whole genome shotgun (WGS) entry which is preliminary data.</text>
</comment>
<gene>
    <name evidence="3" type="ORF">SR41_06525</name>
</gene>
<dbReference type="AlphaFoldDB" id="A0A0D1K515"/>
<sequence length="97" mass="11391">MPYHFSNERRTADRRVAKQPHAGPERRLAERRATEVKLVRKPQPMHRGVLWAAVLMVLVLSDSVWLDGAYRHMVTGSIADWVASVRYWSDHVWDWRA</sequence>
<evidence type="ECO:0000313" key="4">
    <source>
        <dbReference type="Proteomes" id="UP000033203"/>
    </source>
</evidence>
<reference evidence="3 4" key="1">
    <citation type="submission" date="2015-01" db="EMBL/GenBank/DDBJ databases">
        <title>Genome of Sphingomonas taxi strain 30a.</title>
        <authorList>
            <person name="Eevers N."/>
            <person name="Van Hamme J."/>
            <person name="Bottos E."/>
            <person name="Weyens N."/>
            <person name="Vangronsveld J."/>
        </authorList>
    </citation>
    <scope>NUCLEOTIDE SEQUENCE [LARGE SCALE GENOMIC DNA]</scope>
    <source>
        <strain evidence="3 4">30a</strain>
    </source>
</reference>
<evidence type="ECO:0000256" key="1">
    <source>
        <dbReference type="SAM" id="MobiDB-lite"/>
    </source>
</evidence>
<keyword evidence="2" id="KW-1133">Transmembrane helix</keyword>
<keyword evidence="2" id="KW-0472">Membrane</keyword>
<feature type="transmembrane region" description="Helical" evidence="2">
    <location>
        <begin position="48"/>
        <end position="66"/>
    </location>
</feature>